<dbReference type="Proteomes" id="UP000006073">
    <property type="component" value="Unassembled WGS sequence"/>
</dbReference>
<dbReference type="EMBL" id="ALWO02000026">
    <property type="protein sequence ID" value="EOZ97914.1"/>
    <property type="molecule type" value="Genomic_DNA"/>
</dbReference>
<sequence length="242" mass="28382">MQLGRSYHALQTRKELEDLVLAVFPDLQVVSLSKKELHYLINQSVINSYFGESYLKSLMIEKYVGEDMVAALEVKALNSRLDFLKINGSTVSYEIKSEVDNILKLEKQSMDYLKLFEYNNVVIGSNHLSHVRKVLPSNYGIIIERNGFFVTKRKPKKNNKICPKSQIDLFNKKELETFCGLSDPKKILKELSPKQINQQFKLMLKKRYAKKWAFLTSRKKEIFPLDYQYFYHHNIEPELIYG</sequence>
<dbReference type="eggNOG" id="ENOG503025A">
    <property type="taxonomic scope" value="Bacteria"/>
</dbReference>
<dbReference type="AlphaFoldDB" id="S2DG45"/>
<protein>
    <submittedName>
        <fullName evidence="1">CII phage-related protein</fullName>
    </submittedName>
</protein>
<dbReference type="InterPro" id="IPR047729">
    <property type="entry name" value="Sce7726-like"/>
</dbReference>
<comment type="caution">
    <text evidence="1">The sequence shown here is derived from an EMBL/GenBank/DDBJ whole genome shotgun (WGS) entry which is preliminary data.</text>
</comment>
<accession>S2DG45</accession>
<dbReference type="STRING" id="1189612.A33Q_1566"/>
<evidence type="ECO:0000313" key="1">
    <source>
        <dbReference type="EMBL" id="EOZ97914.1"/>
    </source>
</evidence>
<dbReference type="NCBIfam" id="NF033832">
    <property type="entry name" value="sce7726_fam"/>
    <property type="match status" value="1"/>
</dbReference>
<proteinExistence type="predicted"/>
<keyword evidence="2" id="KW-1185">Reference proteome</keyword>
<name>S2DG45_INDAL</name>
<organism evidence="1 2">
    <name type="scientific">Indibacter alkaliphilus (strain CCUG 57479 / KCTC 22604 / LW1)</name>
    <dbReference type="NCBI Taxonomy" id="1189612"/>
    <lineage>
        <taxon>Bacteria</taxon>
        <taxon>Pseudomonadati</taxon>
        <taxon>Bacteroidota</taxon>
        <taxon>Cytophagia</taxon>
        <taxon>Cytophagales</taxon>
        <taxon>Cyclobacteriaceae</taxon>
    </lineage>
</organism>
<gene>
    <name evidence="1" type="ORF">A33Q_1566</name>
</gene>
<evidence type="ECO:0000313" key="2">
    <source>
        <dbReference type="Proteomes" id="UP000006073"/>
    </source>
</evidence>
<reference evidence="1 2" key="1">
    <citation type="journal article" date="2013" name="Genome Announc.">
        <title>Draft Genome Sequence of Indibacter alkaliphilus Strain LW1T, Isolated from Lonar Lake, a Haloalkaline Lake in the Buldana District of Maharashtra, India.</title>
        <authorList>
            <person name="Singh A."/>
            <person name="Kumar Jangir P."/>
            <person name="Sharma R."/>
            <person name="Singh A."/>
            <person name="Kumar Pinnaka A."/>
            <person name="Shivaji S."/>
        </authorList>
    </citation>
    <scope>NUCLEOTIDE SEQUENCE [LARGE SCALE GENOMIC DNA]</scope>
    <source>
        <strain evidence="2">CCUG 57479 / KCTC 22604 / LW1</strain>
    </source>
</reference>